<evidence type="ECO:0000313" key="1">
    <source>
        <dbReference type="EMBL" id="SDZ11028.1"/>
    </source>
</evidence>
<organism evidence="1 2">
    <name type="scientific">Rhodonellum ikkaensis</name>
    <dbReference type="NCBI Taxonomy" id="336829"/>
    <lineage>
        <taxon>Bacteria</taxon>
        <taxon>Pseudomonadati</taxon>
        <taxon>Bacteroidota</taxon>
        <taxon>Cytophagia</taxon>
        <taxon>Cytophagales</taxon>
        <taxon>Cytophagaceae</taxon>
        <taxon>Rhodonellum</taxon>
    </lineage>
</organism>
<proteinExistence type="predicted"/>
<gene>
    <name evidence="1" type="ORF">SAMN05444412_10612</name>
</gene>
<reference evidence="1 2" key="1">
    <citation type="submission" date="2016-10" db="EMBL/GenBank/DDBJ databases">
        <authorList>
            <person name="Varghese N."/>
            <person name="Submissions S."/>
        </authorList>
    </citation>
    <scope>NUCLEOTIDE SEQUENCE [LARGE SCALE GENOMIC DNA]</scope>
    <source>
        <strain evidence="1 2">DSM 17997</strain>
    </source>
</reference>
<protein>
    <submittedName>
        <fullName evidence="1">Uncharacterized protein</fullName>
    </submittedName>
</protein>
<evidence type="ECO:0000313" key="2">
    <source>
        <dbReference type="Proteomes" id="UP000199663"/>
    </source>
</evidence>
<name>A0A1H3QD89_9BACT</name>
<dbReference type="EMBL" id="FNQC01000006">
    <property type="protein sequence ID" value="SDZ11028.1"/>
    <property type="molecule type" value="Genomic_DNA"/>
</dbReference>
<dbReference type="Proteomes" id="UP000199663">
    <property type="component" value="Unassembled WGS sequence"/>
</dbReference>
<keyword evidence="2" id="KW-1185">Reference proteome</keyword>
<accession>A0A1H3QD89</accession>
<comment type="caution">
    <text evidence="1">The sequence shown here is derived from an EMBL/GenBank/DDBJ whole genome shotgun (WGS) entry which is preliminary data.</text>
</comment>
<sequence length="45" mass="5317">MLFNPKYSIDFLGVLKLQENQTIGRLISDNIRMKLEKINNILIIR</sequence>